<organism evidence="2 3">
    <name type="scientific">Mesorhabditis spiculigera</name>
    <dbReference type="NCBI Taxonomy" id="96644"/>
    <lineage>
        <taxon>Eukaryota</taxon>
        <taxon>Metazoa</taxon>
        <taxon>Ecdysozoa</taxon>
        <taxon>Nematoda</taxon>
        <taxon>Chromadorea</taxon>
        <taxon>Rhabditida</taxon>
        <taxon>Rhabditina</taxon>
        <taxon>Rhabditomorpha</taxon>
        <taxon>Rhabditoidea</taxon>
        <taxon>Rhabditidae</taxon>
        <taxon>Mesorhabditinae</taxon>
        <taxon>Mesorhabditis</taxon>
    </lineage>
</organism>
<gene>
    <name evidence="2" type="ORF">MSPICULIGERA_LOCUS20434</name>
</gene>
<comment type="caution">
    <text evidence="2">The sequence shown here is derived from an EMBL/GenBank/DDBJ whole genome shotgun (WGS) entry which is preliminary data.</text>
</comment>
<feature type="non-terminal residue" evidence="2">
    <location>
        <position position="132"/>
    </location>
</feature>
<dbReference type="AlphaFoldDB" id="A0AA36D908"/>
<dbReference type="EMBL" id="CATQJA010002664">
    <property type="protein sequence ID" value="CAJ0582295.1"/>
    <property type="molecule type" value="Genomic_DNA"/>
</dbReference>
<sequence length="132" mass="15044">MTYDNSIATCSYDEPRQPTATQILGVAIQKRRSLNKLKERDYYRELLHTATIQNLCKHLGERRRAKRRTLDLTDGDGAPSAKKGCTEPSVQKCDPQGDANKTKPLGCSPYANNESRMQTQDWHHPISFIRCH</sequence>
<evidence type="ECO:0000313" key="3">
    <source>
        <dbReference type="Proteomes" id="UP001177023"/>
    </source>
</evidence>
<name>A0AA36D908_9BILA</name>
<feature type="region of interest" description="Disordered" evidence="1">
    <location>
        <begin position="67"/>
        <end position="113"/>
    </location>
</feature>
<protein>
    <submittedName>
        <fullName evidence="2">Uncharacterized protein</fullName>
    </submittedName>
</protein>
<keyword evidence="3" id="KW-1185">Reference proteome</keyword>
<proteinExistence type="predicted"/>
<dbReference type="Proteomes" id="UP001177023">
    <property type="component" value="Unassembled WGS sequence"/>
</dbReference>
<evidence type="ECO:0000256" key="1">
    <source>
        <dbReference type="SAM" id="MobiDB-lite"/>
    </source>
</evidence>
<evidence type="ECO:0000313" key="2">
    <source>
        <dbReference type="EMBL" id="CAJ0582295.1"/>
    </source>
</evidence>
<reference evidence="2" key="1">
    <citation type="submission" date="2023-06" db="EMBL/GenBank/DDBJ databases">
        <authorList>
            <person name="Delattre M."/>
        </authorList>
    </citation>
    <scope>NUCLEOTIDE SEQUENCE</scope>
    <source>
        <strain evidence="2">AF72</strain>
    </source>
</reference>
<accession>A0AA36D908</accession>